<dbReference type="Proteomes" id="UP000190657">
    <property type="component" value="Unassembled WGS sequence"/>
</dbReference>
<name>A0A1T4JVD5_9FIRM</name>
<proteinExistence type="predicted"/>
<gene>
    <name evidence="1" type="ORF">SAMN02745114_00127</name>
</gene>
<accession>A0A1T4JVD5</accession>
<dbReference type="AlphaFoldDB" id="A0A1T4JVD5"/>
<keyword evidence="2" id="KW-1185">Reference proteome</keyword>
<reference evidence="1 2" key="1">
    <citation type="submission" date="2017-02" db="EMBL/GenBank/DDBJ databases">
        <authorList>
            <person name="Peterson S.W."/>
        </authorList>
    </citation>
    <scope>NUCLEOTIDE SEQUENCE [LARGE SCALE GENOMIC DNA]</scope>
    <source>
        <strain evidence="1 2">ATCC 51222</strain>
    </source>
</reference>
<sequence>MTINELAHEYEQQYKVLSARLDAMKPLLCVYRGEDLVSLRRKIKIYYDMACECRRTASMLFGYYEEDHDNDRLYQ</sequence>
<organism evidence="1 2">
    <name type="scientific">Eubacterium coprostanoligenes</name>
    <dbReference type="NCBI Taxonomy" id="290054"/>
    <lineage>
        <taxon>Bacteria</taxon>
        <taxon>Bacillati</taxon>
        <taxon>Bacillota</taxon>
        <taxon>Clostridia</taxon>
        <taxon>Eubacteriales</taxon>
        <taxon>Eubacteriaceae</taxon>
        <taxon>Eubacterium</taxon>
    </lineage>
</organism>
<protein>
    <submittedName>
        <fullName evidence="1">Uncharacterized protein</fullName>
    </submittedName>
</protein>
<dbReference type="RefSeq" id="WP_078767640.1">
    <property type="nucleotide sequence ID" value="NZ_FUWW01000001.1"/>
</dbReference>
<evidence type="ECO:0000313" key="2">
    <source>
        <dbReference type="Proteomes" id="UP000190657"/>
    </source>
</evidence>
<dbReference type="EMBL" id="FUWW01000001">
    <property type="protein sequence ID" value="SJZ34027.1"/>
    <property type="molecule type" value="Genomic_DNA"/>
</dbReference>
<evidence type="ECO:0000313" key="1">
    <source>
        <dbReference type="EMBL" id="SJZ34027.1"/>
    </source>
</evidence>